<protein>
    <submittedName>
        <fullName evidence="1">Uncharacterized protein</fullName>
    </submittedName>
</protein>
<organism evidence="1 2">
    <name type="scientific">Ancylostoma caninum</name>
    <name type="common">Dog hookworm</name>
    <dbReference type="NCBI Taxonomy" id="29170"/>
    <lineage>
        <taxon>Eukaryota</taxon>
        <taxon>Metazoa</taxon>
        <taxon>Ecdysozoa</taxon>
        <taxon>Nematoda</taxon>
        <taxon>Chromadorea</taxon>
        <taxon>Rhabditida</taxon>
        <taxon>Rhabditina</taxon>
        <taxon>Rhabditomorpha</taxon>
        <taxon>Strongyloidea</taxon>
        <taxon>Ancylostomatidae</taxon>
        <taxon>Ancylostomatinae</taxon>
        <taxon>Ancylostoma</taxon>
    </lineage>
</organism>
<keyword evidence="2" id="KW-1185">Reference proteome</keyword>
<accession>A0A368H5Z0</accession>
<dbReference type="Proteomes" id="UP000252519">
    <property type="component" value="Unassembled WGS sequence"/>
</dbReference>
<evidence type="ECO:0000313" key="1">
    <source>
        <dbReference type="EMBL" id="RCN50730.1"/>
    </source>
</evidence>
<dbReference type="EMBL" id="JOJR01000020">
    <property type="protein sequence ID" value="RCN50730.1"/>
    <property type="molecule type" value="Genomic_DNA"/>
</dbReference>
<gene>
    <name evidence="1" type="ORF">ANCCAN_03115</name>
</gene>
<dbReference type="PANTHER" id="PTHR10492:SF99">
    <property type="entry name" value="ATP-DEPENDENT DNA HELICASE"/>
    <property type="match status" value="1"/>
</dbReference>
<proteinExistence type="predicted"/>
<comment type="caution">
    <text evidence="1">The sequence shown here is derived from an EMBL/GenBank/DDBJ whole genome shotgun (WGS) entry which is preliminary data.</text>
</comment>
<evidence type="ECO:0000313" key="2">
    <source>
        <dbReference type="Proteomes" id="UP000252519"/>
    </source>
</evidence>
<sequence length="108" mass="12545">MNNQQTEIEVDNRWVVPYSPLLSKMNNQQTEIEVDNRWVVPYSPLLSKMFEAHINVEYCNSVKSIKYICKYVNKGGDMAVFRLENENGALDEIMQYLMGRYASTNEGV</sequence>
<name>A0A368H5Z0_ANCCA</name>
<reference evidence="1 2" key="1">
    <citation type="submission" date="2014-10" db="EMBL/GenBank/DDBJ databases">
        <title>Draft genome of the hookworm Ancylostoma caninum.</title>
        <authorList>
            <person name="Mitreva M."/>
        </authorList>
    </citation>
    <scope>NUCLEOTIDE SEQUENCE [LARGE SCALE GENOMIC DNA]</scope>
    <source>
        <strain evidence="1 2">Baltimore</strain>
    </source>
</reference>
<dbReference type="AlphaFoldDB" id="A0A368H5Z0"/>
<dbReference type="OrthoDB" id="10055660at2759"/>
<dbReference type="STRING" id="29170.A0A368H5Z0"/>
<dbReference type="PANTHER" id="PTHR10492">
    <property type="match status" value="1"/>
</dbReference>